<keyword evidence="3" id="KW-1185">Reference proteome</keyword>
<feature type="region of interest" description="Disordered" evidence="1">
    <location>
        <begin position="100"/>
        <end position="126"/>
    </location>
</feature>
<dbReference type="STRING" id="1279085.S0DUJ5"/>
<protein>
    <submittedName>
        <fullName evidence="2">Uncharacterized protein</fullName>
    </submittedName>
</protein>
<dbReference type="HOGENOM" id="CLU_409953_0_0_1"/>
<evidence type="ECO:0000256" key="1">
    <source>
        <dbReference type="SAM" id="MobiDB-lite"/>
    </source>
</evidence>
<evidence type="ECO:0000313" key="3">
    <source>
        <dbReference type="Proteomes" id="UP000016800"/>
    </source>
</evidence>
<feature type="region of interest" description="Disordered" evidence="1">
    <location>
        <begin position="602"/>
        <end position="625"/>
    </location>
</feature>
<dbReference type="EMBL" id="HF679025">
    <property type="protein sequence ID" value="CCT66100.1"/>
    <property type="molecule type" value="Genomic_DNA"/>
</dbReference>
<gene>
    <name evidence="2" type="ORF">FFUJ_03097</name>
</gene>
<evidence type="ECO:0000313" key="2">
    <source>
        <dbReference type="EMBL" id="CCT66100.1"/>
    </source>
</evidence>
<dbReference type="GeneID" id="35396579"/>
<feature type="compositionally biased region" description="Acidic residues" evidence="1">
    <location>
        <begin position="108"/>
        <end position="120"/>
    </location>
</feature>
<dbReference type="AlphaFoldDB" id="S0DUJ5"/>
<feature type="compositionally biased region" description="Acidic residues" evidence="1">
    <location>
        <begin position="41"/>
        <end position="54"/>
    </location>
</feature>
<feature type="compositionally biased region" description="Polar residues" evidence="1">
    <location>
        <begin position="58"/>
        <end position="68"/>
    </location>
</feature>
<feature type="compositionally biased region" description="Basic and acidic residues" evidence="1">
    <location>
        <begin position="14"/>
        <end position="26"/>
    </location>
</feature>
<proteinExistence type="predicted"/>
<feature type="compositionally biased region" description="Polar residues" evidence="1">
    <location>
        <begin position="616"/>
        <end position="625"/>
    </location>
</feature>
<feature type="region of interest" description="Disordered" evidence="1">
    <location>
        <begin position="1"/>
        <end position="74"/>
    </location>
</feature>
<dbReference type="VEuPathDB" id="FungiDB:FFUJ_03097"/>
<dbReference type="RefSeq" id="XP_023428181.1">
    <property type="nucleotide sequence ID" value="XM_023574906.1"/>
</dbReference>
<dbReference type="Proteomes" id="UP000016800">
    <property type="component" value="Chromosome III"/>
</dbReference>
<reference evidence="3" key="1">
    <citation type="journal article" date="2013" name="PLoS Pathog.">
        <title>Deciphering the cryptic genome: genome-wide analyses of the rice pathogen Fusarium fujikuroi reveal complex regulation of secondary metabolism and novel metabolites.</title>
        <authorList>
            <person name="Wiemann P."/>
            <person name="Sieber C.M."/>
            <person name="von Bargen K.W."/>
            <person name="Studt L."/>
            <person name="Niehaus E.M."/>
            <person name="Espino J.J."/>
            <person name="Huss K."/>
            <person name="Michielse C.B."/>
            <person name="Albermann S."/>
            <person name="Wagner D."/>
            <person name="Bergner S.V."/>
            <person name="Connolly L.R."/>
            <person name="Fischer A."/>
            <person name="Reuter G."/>
            <person name="Kleigrewe K."/>
            <person name="Bald T."/>
            <person name="Wingfield B.D."/>
            <person name="Ophir R."/>
            <person name="Freeman S."/>
            <person name="Hippler M."/>
            <person name="Smith K.M."/>
            <person name="Brown D.W."/>
            <person name="Proctor R.H."/>
            <person name="Munsterkotter M."/>
            <person name="Freitag M."/>
            <person name="Humpf H.U."/>
            <person name="Guldener U."/>
            <person name="Tudzynski B."/>
        </authorList>
    </citation>
    <scope>NUCLEOTIDE SEQUENCE [LARGE SCALE GENOMIC DNA]</scope>
    <source>
        <strain evidence="3">CBS 195.34 / IMI 58289 / NRRL A-6831</strain>
    </source>
</reference>
<name>S0DUJ5_GIBF5</name>
<sequence>MPRRSGRLASRQTGDAKEHDEKRSEEEQGESSSMHAKVPQEWDDDEDDEYDDDRDTAKYTQNSLTVTYEDSEFELSEIEEDEEFLVEGELEQECFDLSELPLDPCEVPPEEPEVDDDDELETHQSNKRARISIDTAEQWISDFNRANPVNDDDPDLLRFRETLKIIVERICNWARENENGSLKAWFKSPVSERHTTSQFRSILARVDIQQLIDNLFEHMPKCVQKIFGKKNLRPMDLLDLPKVPHSFSHRLTYTDVPVRAGVNNITRLPGVRGKPVKSIKPDAQLGKEAPTKVYLGSTISKFGAYTRIRTHEAGSDGKVKEKSVHYDFTKQPDVAPNLRIVGVWSNPFVVDSLDNPNDIDRWLPVFLEGILMVYLGLVHRSNTPLIDRTLQGVFSEAKYVLIDRLRSNLELPDFHTQSLNLAWSIAQGVNGGMIVVNECSNCKRPKFFHGKKQKFVTLDGSLSDRICGACYQYARKHNGELRTSNTTHYVKSRGARVCNNPNCRKVEGSDEKGHFRTDILDKTKWRCPTCAAYQKNHNGEDRPAEQPAPAADNRSCCNPDCDRVQVPGGAKIHWKSRVTATGTVEWRCSRCSSYLKNNGVDRPSGEVKTGRKPQQAGRSCSNCGQVQDPNGKSLNWRKNEAAEGTFRCRPCHDYFTKHDGEERPQSRWTR</sequence>
<accession>S0DUJ5</accession>
<organism evidence="2 3">
    <name type="scientific">Gibberella fujikuroi (strain CBS 195.34 / IMI 58289 / NRRL A-6831)</name>
    <name type="common">Bakanae and foot rot disease fungus</name>
    <name type="synonym">Fusarium fujikuroi</name>
    <dbReference type="NCBI Taxonomy" id="1279085"/>
    <lineage>
        <taxon>Eukaryota</taxon>
        <taxon>Fungi</taxon>
        <taxon>Dikarya</taxon>
        <taxon>Ascomycota</taxon>
        <taxon>Pezizomycotina</taxon>
        <taxon>Sordariomycetes</taxon>
        <taxon>Hypocreomycetidae</taxon>
        <taxon>Hypocreales</taxon>
        <taxon>Nectriaceae</taxon>
        <taxon>Fusarium</taxon>
        <taxon>Fusarium fujikuroi species complex</taxon>
    </lineage>
</organism>